<evidence type="ECO:0000256" key="1">
    <source>
        <dbReference type="SAM" id="MobiDB-lite"/>
    </source>
</evidence>
<organism evidence="2 3">
    <name type="scientific">Algoriphagus lacus</name>
    <dbReference type="NCBI Taxonomy" id="2056311"/>
    <lineage>
        <taxon>Bacteria</taxon>
        <taxon>Pseudomonadati</taxon>
        <taxon>Bacteroidota</taxon>
        <taxon>Cytophagia</taxon>
        <taxon>Cytophagales</taxon>
        <taxon>Cyclobacteriaceae</taxon>
        <taxon>Algoriphagus</taxon>
    </lineage>
</organism>
<sequence>MERVEKFYEYTNFNSIFFVLKKIEFKKYPMVFNQLGKYFQNPLFGFFQDHSSSNQKNSPLSKMKKPYSMETRTSQTAIKIQLNL</sequence>
<accession>A0A418PTH6</accession>
<gene>
    <name evidence="2" type="ORF">D0X99_08235</name>
</gene>
<dbReference type="EMBL" id="QXML01000003">
    <property type="protein sequence ID" value="RIW16342.1"/>
    <property type="molecule type" value="Genomic_DNA"/>
</dbReference>
<proteinExistence type="predicted"/>
<comment type="caution">
    <text evidence="2">The sequence shown here is derived from an EMBL/GenBank/DDBJ whole genome shotgun (WGS) entry which is preliminary data.</text>
</comment>
<evidence type="ECO:0000313" key="2">
    <source>
        <dbReference type="EMBL" id="RIW16342.1"/>
    </source>
</evidence>
<reference evidence="2 3" key="1">
    <citation type="submission" date="2018-09" db="EMBL/GenBank/DDBJ databases">
        <authorList>
            <person name="Wang X."/>
            <person name="Du Z."/>
        </authorList>
    </citation>
    <scope>NUCLEOTIDE SEQUENCE [LARGE SCALE GENOMIC DNA]</scope>
    <source>
        <strain evidence="2 3">N3</strain>
    </source>
</reference>
<keyword evidence="3" id="KW-1185">Reference proteome</keyword>
<name>A0A418PTH6_9BACT</name>
<feature type="compositionally biased region" description="Polar residues" evidence="1">
    <location>
        <begin position="50"/>
        <end position="60"/>
    </location>
</feature>
<evidence type="ECO:0000313" key="3">
    <source>
        <dbReference type="Proteomes" id="UP000283522"/>
    </source>
</evidence>
<dbReference type="Proteomes" id="UP000283522">
    <property type="component" value="Unassembled WGS sequence"/>
</dbReference>
<feature type="region of interest" description="Disordered" evidence="1">
    <location>
        <begin position="50"/>
        <end position="72"/>
    </location>
</feature>
<dbReference type="AlphaFoldDB" id="A0A418PTH6"/>
<protein>
    <submittedName>
        <fullName evidence="2">Uncharacterized protein</fullName>
    </submittedName>
</protein>